<dbReference type="EMBL" id="JAZEWV010000009">
    <property type="protein sequence ID" value="MEE4543036.1"/>
    <property type="molecule type" value="Genomic_DNA"/>
</dbReference>
<accession>A0ABU7PB52</accession>
<evidence type="ECO:0000313" key="4">
    <source>
        <dbReference type="Proteomes" id="UP001344658"/>
    </source>
</evidence>
<dbReference type="Gene3D" id="3.40.50.1820">
    <property type="entry name" value="alpha/beta hydrolase"/>
    <property type="match status" value="1"/>
</dbReference>
<evidence type="ECO:0000313" key="3">
    <source>
        <dbReference type="EMBL" id="MEE4543036.1"/>
    </source>
</evidence>
<dbReference type="InterPro" id="IPR000073">
    <property type="entry name" value="AB_hydrolase_1"/>
</dbReference>
<keyword evidence="3" id="KW-0378">Hydrolase</keyword>
<gene>
    <name evidence="3" type="ORF">V2S66_13795</name>
</gene>
<dbReference type="PANTHER" id="PTHR37017:SF11">
    <property type="entry name" value="ESTERASE_LIPASE_THIOESTERASE DOMAIN-CONTAINING PROTEIN"/>
    <property type="match status" value="1"/>
</dbReference>
<dbReference type="GO" id="GO:0016787">
    <property type="term" value="F:hydrolase activity"/>
    <property type="evidence" value="ECO:0007669"/>
    <property type="project" value="UniProtKB-KW"/>
</dbReference>
<dbReference type="RefSeq" id="WP_330795116.1">
    <property type="nucleotide sequence ID" value="NZ_JAZEWV010000009.1"/>
</dbReference>
<comment type="caution">
    <text evidence="3">The sequence shown here is derived from an EMBL/GenBank/DDBJ whole genome shotgun (WGS) entry which is preliminary data.</text>
</comment>
<feature type="signal peptide" evidence="1">
    <location>
        <begin position="1"/>
        <end position="28"/>
    </location>
</feature>
<organism evidence="3 4">
    <name type="scientific">Actinacidiphila polyblastidii</name>
    <dbReference type="NCBI Taxonomy" id="3110430"/>
    <lineage>
        <taxon>Bacteria</taxon>
        <taxon>Bacillati</taxon>
        <taxon>Actinomycetota</taxon>
        <taxon>Actinomycetes</taxon>
        <taxon>Kitasatosporales</taxon>
        <taxon>Streptomycetaceae</taxon>
        <taxon>Actinacidiphila</taxon>
    </lineage>
</organism>
<reference evidence="3 4" key="1">
    <citation type="submission" date="2023-12" db="EMBL/GenBank/DDBJ databases">
        <title>Streptomyces sp. V4-01.</title>
        <authorList>
            <person name="Somphong A."/>
            <person name="Phongsopitanun W."/>
        </authorList>
    </citation>
    <scope>NUCLEOTIDE SEQUENCE [LARGE SCALE GENOMIC DNA]</scope>
    <source>
        <strain evidence="3 4">V4-01</strain>
    </source>
</reference>
<dbReference type="PANTHER" id="PTHR37017">
    <property type="entry name" value="AB HYDROLASE-1 DOMAIN-CONTAINING PROTEIN-RELATED"/>
    <property type="match status" value="1"/>
</dbReference>
<protein>
    <submittedName>
        <fullName evidence="3">Alpha/beta fold hydrolase</fullName>
    </submittedName>
</protein>
<dbReference type="Pfam" id="PF12697">
    <property type="entry name" value="Abhydrolase_6"/>
    <property type="match status" value="1"/>
</dbReference>
<keyword evidence="1" id="KW-0732">Signal</keyword>
<feature type="chain" id="PRO_5046866854" evidence="1">
    <location>
        <begin position="29"/>
        <end position="138"/>
    </location>
</feature>
<name>A0ABU7PB52_9ACTN</name>
<sequence>MPRTARRRSAITALALATALACAPLTTAAAGPAHTSHLATAPKPTIVLEHGAFADASGWNGVAATLQAAGYTVIAPADPLRGLPQDAARLSAVLASVDGPVVLVGHSYGGAVITQAAAGDPHISALILTAARATGRRS</sequence>
<dbReference type="PROSITE" id="PS51257">
    <property type="entry name" value="PROKAR_LIPOPROTEIN"/>
    <property type="match status" value="1"/>
</dbReference>
<dbReference type="Proteomes" id="UP001344658">
    <property type="component" value="Unassembled WGS sequence"/>
</dbReference>
<proteinExistence type="predicted"/>
<feature type="domain" description="AB hydrolase-1" evidence="2">
    <location>
        <begin position="46"/>
        <end position="130"/>
    </location>
</feature>
<dbReference type="SUPFAM" id="SSF53474">
    <property type="entry name" value="alpha/beta-Hydrolases"/>
    <property type="match status" value="1"/>
</dbReference>
<evidence type="ECO:0000256" key="1">
    <source>
        <dbReference type="SAM" id="SignalP"/>
    </source>
</evidence>
<dbReference type="InterPro" id="IPR052897">
    <property type="entry name" value="Sec-Metab_Biosynth_Hydrolase"/>
</dbReference>
<evidence type="ECO:0000259" key="2">
    <source>
        <dbReference type="Pfam" id="PF12697"/>
    </source>
</evidence>
<dbReference type="InterPro" id="IPR029058">
    <property type="entry name" value="AB_hydrolase_fold"/>
</dbReference>
<keyword evidence="4" id="KW-1185">Reference proteome</keyword>